<evidence type="ECO:0000259" key="3">
    <source>
        <dbReference type="Pfam" id="PF00561"/>
    </source>
</evidence>
<dbReference type="Pfam" id="PF00561">
    <property type="entry name" value="Abhydrolase_1"/>
    <property type="match status" value="1"/>
</dbReference>
<sequence>MASKGTTTVSTVKTDDGVNLHVKVLGDDSTKKKPLLISLHGAPGLSTHMEPEASFAFLSDIFRVLVYDARGSGISDHIGPYTHDRWIKDVEILREWAGAEKFVLAGASYGSFIALDYAVLHGDRLNGLILRGAWADGKLGPMNALANILTSPKVKVDKARQVRVWSGTLHNDEDYSAALQEILPFYTPPEDESATATKEEKPESTEFLGVVKLYSATQNFAFSVNMPRFDVRDQLHTIKAPTLVVVGRHDHVTPVEYSQEIADKIPHARLEIFEKSGHSPPSDEPQKFEAVLADWLKAEVLPALK</sequence>
<name>A0ABR0J703_9EURO</name>
<protein>
    <recommendedName>
        <fullName evidence="3">AB hydrolase-1 domain-containing protein</fullName>
    </recommendedName>
</protein>
<dbReference type="Proteomes" id="UP001345691">
    <property type="component" value="Unassembled WGS sequence"/>
</dbReference>
<dbReference type="InterPro" id="IPR029058">
    <property type="entry name" value="AB_hydrolase_fold"/>
</dbReference>
<evidence type="ECO:0000313" key="4">
    <source>
        <dbReference type="EMBL" id="KAK5056894.1"/>
    </source>
</evidence>
<keyword evidence="2" id="KW-0378">Hydrolase</keyword>
<gene>
    <name evidence="4" type="ORF">LTR69_007532</name>
</gene>
<dbReference type="Gene3D" id="3.40.50.1820">
    <property type="entry name" value="alpha/beta hydrolase"/>
    <property type="match status" value="1"/>
</dbReference>
<proteinExistence type="inferred from homology"/>
<dbReference type="InterPro" id="IPR000073">
    <property type="entry name" value="AB_hydrolase_1"/>
</dbReference>
<dbReference type="SUPFAM" id="SSF53474">
    <property type="entry name" value="alpha/beta-Hydrolases"/>
    <property type="match status" value="1"/>
</dbReference>
<feature type="domain" description="AB hydrolase-1" evidence="3">
    <location>
        <begin position="34"/>
        <end position="284"/>
    </location>
</feature>
<dbReference type="InterPro" id="IPR050266">
    <property type="entry name" value="AB_hydrolase_sf"/>
</dbReference>
<keyword evidence="5" id="KW-1185">Reference proteome</keyword>
<comment type="similarity">
    <text evidence="1">Belongs to the peptidase S33 family.</text>
</comment>
<dbReference type="InterPro" id="IPR002410">
    <property type="entry name" value="Peptidase_S33"/>
</dbReference>
<organism evidence="4 5">
    <name type="scientific">Exophiala sideris</name>
    <dbReference type="NCBI Taxonomy" id="1016849"/>
    <lineage>
        <taxon>Eukaryota</taxon>
        <taxon>Fungi</taxon>
        <taxon>Dikarya</taxon>
        <taxon>Ascomycota</taxon>
        <taxon>Pezizomycotina</taxon>
        <taxon>Eurotiomycetes</taxon>
        <taxon>Chaetothyriomycetidae</taxon>
        <taxon>Chaetothyriales</taxon>
        <taxon>Herpotrichiellaceae</taxon>
        <taxon>Exophiala</taxon>
    </lineage>
</organism>
<dbReference type="PRINTS" id="PR00793">
    <property type="entry name" value="PROAMNOPTASE"/>
</dbReference>
<evidence type="ECO:0000313" key="5">
    <source>
        <dbReference type="Proteomes" id="UP001345691"/>
    </source>
</evidence>
<reference evidence="4 5" key="1">
    <citation type="submission" date="2023-08" db="EMBL/GenBank/DDBJ databases">
        <title>Black Yeasts Isolated from many extreme environments.</title>
        <authorList>
            <person name="Coleine C."/>
            <person name="Stajich J.E."/>
            <person name="Selbmann L."/>
        </authorList>
    </citation>
    <scope>NUCLEOTIDE SEQUENCE [LARGE SCALE GENOMIC DNA]</scope>
    <source>
        <strain evidence="4 5">CCFEE 6328</strain>
    </source>
</reference>
<comment type="caution">
    <text evidence="4">The sequence shown here is derived from an EMBL/GenBank/DDBJ whole genome shotgun (WGS) entry which is preliminary data.</text>
</comment>
<dbReference type="EMBL" id="JAVRRF010000017">
    <property type="protein sequence ID" value="KAK5056894.1"/>
    <property type="molecule type" value="Genomic_DNA"/>
</dbReference>
<evidence type="ECO:0000256" key="2">
    <source>
        <dbReference type="ARBA" id="ARBA00022801"/>
    </source>
</evidence>
<dbReference type="PANTHER" id="PTHR43798">
    <property type="entry name" value="MONOACYLGLYCEROL LIPASE"/>
    <property type="match status" value="1"/>
</dbReference>
<dbReference type="PANTHER" id="PTHR43798:SF33">
    <property type="entry name" value="HYDROLASE, PUTATIVE (AFU_ORTHOLOGUE AFUA_2G14860)-RELATED"/>
    <property type="match status" value="1"/>
</dbReference>
<accession>A0ABR0J703</accession>
<evidence type="ECO:0000256" key="1">
    <source>
        <dbReference type="ARBA" id="ARBA00010088"/>
    </source>
</evidence>